<organism evidence="1 2">
    <name type="scientific">Trifolium medium</name>
    <dbReference type="NCBI Taxonomy" id="97028"/>
    <lineage>
        <taxon>Eukaryota</taxon>
        <taxon>Viridiplantae</taxon>
        <taxon>Streptophyta</taxon>
        <taxon>Embryophyta</taxon>
        <taxon>Tracheophyta</taxon>
        <taxon>Spermatophyta</taxon>
        <taxon>Magnoliopsida</taxon>
        <taxon>eudicotyledons</taxon>
        <taxon>Gunneridae</taxon>
        <taxon>Pentapetalae</taxon>
        <taxon>rosids</taxon>
        <taxon>fabids</taxon>
        <taxon>Fabales</taxon>
        <taxon>Fabaceae</taxon>
        <taxon>Papilionoideae</taxon>
        <taxon>50 kb inversion clade</taxon>
        <taxon>NPAAA clade</taxon>
        <taxon>Hologalegina</taxon>
        <taxon>IRL clade</taxon>
        <taxon>Trifolieae</taxon>
        <taxon>Trifolium</taxon>
    </lineage>
</organism>
<dbReference type="AlphaFoldDB" id="A0A392VQ81"/>
<accession>A0A392VQ81</accession>
<protein>
    <submittedName>
        <fullName evidence="1">Uncharacterized protein</fullName>
    </submittedName>
</protein>
<name>A0A392VQ81_9FABA</name>
<keyword evidence="2" id="KW-1185">Reference proteome</keyword>
<dbReference type="Proteomes" id="UP000265520">
    <property type="component" value="Unassembled WGS sequence"/>
</dbReference>
<proteinExistence type="predicted"/>
<sequence>MPGELFHQIFARTDGLSGQVLVPGQGSLPQCGREKLVLNGSFDPKIVQQDIDILD</sequence>
<dbReference type="EMBL" id="LXQA011245646">
    <property type="protein sequence ID" value="MCI90476.1"/>
    <property type="molecule type" value="Genomic_DNA"/>
</dbReference>
<feature type="non-terminal residue" evidence="1">
    <location>
        <position position="55"/>
    </location>
</feature>
<evidence type="ECO:0000313" key="2">
    <source>
        <dbReference type="Proteomes" id="UP000265520"/>
    </source>
</evidence>
<comment type="caution">
    <text evidence="1">The sequence shown here is derived from an EMBL/GenBank/DDBJ whole genome shotgun (WGS) entry which is preliminary data.</text>
</comment>
<reference evidence="1 2" key="1">
    <citation type="journal article" date="2018" name="Front. Plant Sci.">
        <title>Red Clover (Trifolium pratense) and Zigzag Clover (T. medium) - A Picture of Genomic Similarities and Differences.</title>
        <authorList>
            <person name="Dluhosova J."/>
            <person name="Istvanek J."/>
            <person name="Nedelnik J."/>
            <person name="Repkova J."/>
        </authorList>
    </citation>
    <scope>NUCLEOTIDE SEQUENCE [LARGE SCALE GENOMIC DNA]</scope>
    <source>
        <strain evidence="2">cv. 10/8</strain>
        <tissue evidence="1">Leaf</tissue>
    </source>
</reference>
<evidence type="ECO:0000313" key="1">
    <source>
        <dbReference type="EMBL" id="MCI90476.1"/>
    </source>
</evidence>